<dbReference type="Pfam" id="PF09374">
    <property type="entry name" value="PG_binding_3"/>
    <property type="match status" value="1"/>
</dbReference>
<keyword evidence="4" id="KW-1185">Reference proteome</keyword>
<evidence type="ECO:0000259" key="1">
    <source>
        <dbReference type="Pfam" id="PF05838"/>
    </source>
</evidence>
<dbReference type="InterPro" id="IPR023346">
    <property type="entry name" value="Lysozyme-like_dom_sf"/>
</dbReference>
<accession>A0ABS3YB88</accession>
<dbReference type="Proteomes" id="UP000679126">
    <property type="component" value="Unassembled WGS sequence"/>
</dbReference>
<protein>
    <recommendedName>
        <fullName evidence="5">Peptidoglycan binding protein</fullName>
    </recommendedName>
</protein>
<evidence type="ECO:0000313" key="3">
    <source>
        <dbReference type="EMBL" id="MBO9151938.1"/>
    </source>
</evidence>
<organism evidence="3 4">
    <name type="scientific">Chitinophaga chungangae</name>
    <dbReference type="NCBI Taxonomy" id="2821488"/>
    <lineage>
        <taxon>Bacteria</taxon>
        <taxon>Pseudomonadati</taxon>
        <taxon>Bacteroidota</taxon>
        <taxon>Chitinophagia</taxon>
        <taxon>Chitinophagales</taxon>
        <taxon>Chitinophagaceae</taxon>
        <taxon>Chitinophaga</taxon>
    </lineage>
</organism>
<dbReference type="Gene3D" id="1.20.141.10">
    <property type="entry name" value="Chitosanase, subunit A, domain 1"/>
    <property type="match status" value="1"/>
</dbReference>
<dbReference type="InterPro" id="IPR018537">
    <property type="entry name" value="Peptidoglycan-bd_3"/>
</dbReference>
<reference evidence="4" key="1">
    <citation type="submission" date="2021-03" db="EMBL/GenBank/DDBJ databases">
        <title>Assistant Professor.</title>
        <authorList>
            <person name="Huq M.A."/>
        </authorList>
    </citation>
    <scope>NUCLEOTIDE SEQUENCE [LARGE SCALE GENOMIC DNA]</scope>
    <source>
        <strain evidence="4">MAH-28</strain>
    </source>
</reference>
<dbReference type="InterPro" id="IPR008565">
    <property type="entry name" value="TtsA-like_GH18_dom"/>
</dbReference>
<name>A0ABS3YB88_9BACT</name>
<gene>
    <name evidence="3" type="ORF">J7I43_06945</name>
</gene>
<comment type="caution">
    <text evidence="3">The sequence shown here is derived from an EMBL/GenBank/DDBJ whole genome shotgun (WGS) entry which is preliminary data.</text>
</comment>
<dbReference type="EMBL" id="JAGHKP010000001">
    <property type="protein sequence ID" value="MBO9151938.1"/>
    <property type="molecule type" value="Genomic_DNA"/>
</dbReference>
<dbReference type="SUPFAM" id="SSF53955">
    <property type="entry name" value="Lysozyme-like"/>
    <property type="match status" value="1"/>
</dbReference>
<evidence type="ECO:0000313" key="4">
    <source>
        <dbReference type="Proteomes" id="UP000679126"/>
    </source>
</evidence>
<feature type="domain" description="TtsA-like Glycoside hydrolase family 108" evidence="1">
    <location>
        <begin position="10"/>
        <end position="100"/>
    </location>
</feature>
<sequence length="169" mass="18997">MAGFKLAIAPVLKWEGGYVKDPDDEGGETYRGITRKNWPFWPGWAQVDAAKPIKKGKYIPLADPFVEEFYEKHYWEPIKGDLIHDQRTAGFLLDFYVHSGYHAVEAIQTVAGVTPDGIFGPQTLAAINKAGSLFDQLKASRIAFLHAASKRKSNIKFLAGWLRRVNSFK</sequence>
<evidence type="ECO:0000259" key="2">
    <source>
        <dbReference type="Pfam" id="PF09374"/>
    </source>
</evidence>
<dbReference type="RefSeq" id="WP_209144610.1">
    <property type="nucleotide sequence ID" value="NZ_JAGHKP010000001.1"/>
</dbReference>
<evidence type="ECO:0008006" key="5">
    <source>
        <dbReference type="Google" id="ProtNLM"/>
    </source>
</evidence>
<feature type="domain" description="Peptidoglycan binding" evidence="2">
    <location>
        <begin position="102"/>
        <end position="165"/>
    </location>
</feature>
<dbReference type="Pfam" id="PF05838">
    <property type="entry name" value="Glyco_hydro_108"/>
    <property type="match status" value="1"/>
</dbReference>
<proteinExistence type="predicted"/>